<accession>A0ABP1Q5G9</accession>
<dbReference type="PROSITE" id="PS00134">
    <property type="entry name" value="TRYPSIN_HIS"/>
    <property type="match status" value="1"/>
</dbReference>
<dbReference type="PROSITE" id="PS50240">
    <property type="entry name" value="TRYPSIN_DOM"/>
    <property type="match status" value="2"/>
</dbReference>
<comment type="caution">
    <text evidence="6">The sequence shown here is derived from an EMBL/GenBank/DDBJ whole genome shotgun (WGS) entry which is preliminary data.</text>
</comment>
<keyword evidence="7" id="KW-1185">Reference proteome</keyword>
<keyword evidence="4" id="KW-0732">Signal</keyword>
<evidence type="ECO:0000313" key="6">
    <source>
        <dbReference type="EMBL" id="CAL8087512.1"/>
    </source>
</evidence>
<evidence type="ECO:0000256" key="4">
    <source>
        <dbReference type="SAM" id="SignalP"/>
    </source>
</evidence>
<dbReference type="PANTHER" id="PTHR24256">
    <property type="entry name" value="TRYPTASE-RELATED"/>
    <property type="match status" value="1"/>
</dbReference>
<evidence type="ECO:0000256" key="1">
    <source>
        <dbReference type="ARBA" id="ARBA00023157"/>
    </source>
</evidence>
<feature type="domain" description="Peptidase S1" evidence="5">
    <location>
        <begin position="94"/>
        <end position="347"/>
    </location>
</feature>
<dbReference type="Pfam" id="PF00089">
    <property type="entry name" value="Trypsin"/>
    <property type="match status" value="2"/>
</dbReference>
<keyword evidence="1" id="KW-1015">Disulfide bond</keyword>
<dbReference type="EMBL" id="CAXLJM020000021">
    <property type="protein sequence ID" value="CAL8087512.1"/>
    <property type="molecule type" value="Genomic_DNA"/>
</dbReference>
<feature type="region of interest" description="Disordered" evidence="3">
    <location>
        <begin position="257"/>
        <end position="282"/>
    </location>
</feature>
<dbReference type="InterPro" id="IPR043504">
    <property type="entry name" value="Peptidase_S1_PA_chymotrypsin"/>
</dbReference>
<dbReference type="CDD" id="cd00190">
    <property type="entry name" value="Tryp_SPc"/>
    <property type="match status" value="1"/>
</dbReference>
<evidence type="ECO:0000259" key="5">
    <source>
        <dbReference type="PROSITE" id="PS50240"/>
    </source>
</evidence>
<gene>
    <name evidence="6" type="ORF">ODALV1_LOCUS6767</name>
</gene>
<comment type="similarity">
    <text evidence="2">Belongs to the peptidase S1 family. CLIP subfamily.</text>
</comment>
<dbReference type="Proteomes" id="UP001642540">
    <property type="component" value="Unassembled WGS sequence"/>
</dbReference>
<feature type="signal peptide" evidence="4">
    <location>
        <begin position="1"/>
        <end position="21"/>
    </location>
</feature>
<protein>
    <recommendedName>
        <fullName evidence="5">Peptidase S1 domain-containing protein</fullName>
    </recommendedName>
</protein>
<dbReference type="InterPro" id="IPR001254">
    <property type="entry name" value="Trypsin_dom"/>
</dbReference>
<name>A0ABP1Q5G9_9HEXA</name>
<sequence>MRLSICLILLGVFSSLDSALGDCANEKCIPSGHSCKTLHQPGYQVEKITKKGKCDYIQGADKIPGDHMSLCCGSIEEANNHEREQLLKNQARALYGASPNEYPHQIKLQTLGGCGGTVYNKEWIITAAHCLGVNGAVYAEDNGNLPGRPGRKAYVIAGMSHIANATDSNKYIIDRIIKHPYWNPNKIGNGSDIALLHLSRPLPLEMGVIQPMRLEPANYIPKWGGKGFAIGYGNVNEAFETTDDLMEAVGPIHSNTKAAGMSMDPLNQQSDRASPSREQLGVGGGDSGLIVGQGDSGGPFICPDENNKPILCGVASFKGCKPFKECRKANFYMRVAPFLKWIRDETGNAQQEANLFFDKTMFPDQIPEPEVPGYLVRLAAPARHCTGTLIAPTLVITAAECIRVNGGDSVYVPHVYHIKTGKGYLPGGNMMSQLFEGDVSQNVSKYMKQVLNKFDLGAVYLREPIQTEYAQLAPLGYQMNGESDEYSFNDMTNYMERRHFVPTGDEDCNKRFSGVDENVQIDTTEQLCMRQVYSAEAVCERDIGGPLMCDGGKYFCGVKTFQACKYPGMPELFEATFSPKNNRRLNIMIKATPK</sequence>
<feature type="domain" description="Peptidase S1" evidence="5">
    <location>
        <begin position="374"/>
        <end position="578"/>
    </location>
</feature>
<dbReference type="InterPro" id="IPR051487">
    <property type="entry name" value="Ser/Thr_Proteases_Immune/Dev"/>
</dbReference>
<feature type="chain" id="PRO_5045589371" description="Peptidase S1 domain-containing protein" evidence="4">
    <location>
        <begin position="22"/>
        <end position="594"/>
    </location>
</feature>
<dbReference type="Gene3D" id="2.40.10.10">
    <property type="entry name" value="Trypsin-like serine proteases"/>
    <property type="match status" value="3"/>
</dbReference>
<evidence type="ECO:0000313" key="7">
    <source>
        <dbReference type="Proteomes" id="UP001642540"/>
    </source>
</evidence>
<feature type="compositionally biased region" description="Polar residues" evidence="3">
    <location>
        <begin position="265"/>
        <end position="277"/>
    </location>
</feature>
<reference evidence="6 7" key="1">
    <citation type="submission" date="2024-08" db="EMBL/GenBank/DDBJ databases">
        <authorList>
            <person name="Cucini C."/>
            <person name="Frati F."/>
        </authorList>
    </citation>
    <scope>NUCLEOTIDE SEQUENCE [LARGE SCALE GENOMIC DNA]</scope>
</reference>
<evidence type="ECO:0000256" key="2">
    <source>
        <dbReference type="ARBA" id="ARBA00024195"/>
    </source>
</evidence>
<dbReference type="InterPro" id="IPR009003">
    <property type="entry name" value="Peptidase_S1_PA"/>
</dbReference>
<dbReference type="SUPFAM" id="SSF50494">
    <property type="entry name" value="Trypsin-like serine proteases"/>
    <property type="match status" value="2"/>
</dbReference>
<organism evidence="6 7">
    <name type="scientific">Orchesella dallaii</name>
    <dbReference type="NCBI Taxonomy" id="48710"/>
    <lineage>
        <taxon>Eukaryota</taxon>
        <taxon>Metazoa</taxon>
        <taxon>Ecdysozoa</taxon>
        <taxon>Arthropoda</taxon>
        <taxon>Hexapoda</taxon>
        <taxon>Collembola</taxon>
        <taxon>Entomobryomorpha</taxon>
        <taxon>Entomobryoidea</taxon>
        <taxon>Orchesellidae</taxon>
        <taxon>Orchesellinae</taxon>
        <taxon>Orchesella</taxon>
    </lineage>
</organism>
<proteinExistence type="inferred from homology"/>
<dbReference type="SMART" id="SM00020">
    <property type="entry name" value="Tryp_SPc"/>
    <property type="match status" value="1"/>
</dbReference>
<dbReference type="InterPro" id="IPR018114">
    <property type="entry name" value="TRYPSIN_HIS"/>
</dbReference>
<dbReference type="InterPro" id="IPR001314">
    <property type="entry name" value="Peptidase_S1A"/>
</dbReference>
<dbReference type="PRINTS" id="PR00722">
    <property type="entry name" value="CHYMOTRYPSIN"/>
</dbReference>
<evidence type="ECO:0000256" key="3">
    <source>
        <dbReference type="SAM" id="MobiDB-lite"/>
    </source>
</evidence>